<dbReference type="PANTHER" id="PTHR43818:SF11">
    <property type="entry name" value="BCDNA.GH03377"/>
    <property type="match status" value="1"/>
</dbReference>
<dbReference type="OrthoDB" id="9793050at2"/>
<organism evidence="4 5">
    <name type="scientific">Noviherbaspirillum humi</name>
    <dbReference type="NCBI Taxonomy" id="1688639"/>
    <lineage>
        <taxon>Bacteria</taxon>
        <taxon>Pseudomonadati</taxon>
        <taxon>Pseudomonadota</taxon>
        <taxon>Betaproteobacteria</taxon>
        <taxon>Burkholderiales</taxon>
        <taxon>Oxalobacteraceae</taxon>
        <taxon>Noviherbaspirillum</taxon>
    </lineage>
</organism>
<dbReference type="Pfam" id="PF01408">
    <property type="entry name" value="GFO_IDH_MocA"/>
    <property type="match status" value="1"/>
</dbReference>
<dbReference type="Gene3D" id="3.40.50.720">
    <property type="entry name" value="NAD(P)-binding Rossmann-like Domain"/>
    <property type="match status" value="1"/>
</dbReference>
<sequence>MQQSNKPIRIGMAGYGAAGRAFVPAFRKHSGFELVAIAEPAVQIRTEIQSELAIPAFPDLATMLAQADLDAVYIATPTELHPEHVALACAAGKHVLVEKPMAKSVAQAKGMVEAAERAGVILLVGHSHSYDLPIQRMKQIIDEGSLGPVAMVHTWCYTDWMYRPRRPDELKTELGGGVTFRQGSHQFDILRLLCGGEAVSVRAKTFDWDPERRGIGAHTAFITFANGAVATAVYNGYGRFSSMDLCFDISEWGFHQPAASRVPAKASSIGASPEDELLAKQRRARHAIPEAAPFQPFFGLTIVSCERGEIRQTPTGLAVHTRDGTEHINLPTDYSPRDLVLQEFCDAIIGKMDALHDGRWGVANLELCEAAALSSDTAKEVPLREQRSICENRENHKFG</sequence>
<dbReference type="Pfam" id="PF22725">
    <property type="entry name" value="GFO_IDH_MocA_C3"/>
    <property type="match status" value="1"/>
</dbReference>
<dbReference type="InterPro" id="IPR055170">
    <property type="entry name" value="GFO_IDH_MocA-like_dom"/>
</dbReference>
<gene>
    <name evidence="4" type="ORF">SAMN06265795_10822</name>
</gene>
<keyword evidence="5" id="KW-1185">Reference proteome</keyword>
<dbReference type="InterPro" id="IPR000683">
    <property type="entry name" value="Gfo/Idh/MocA-like_OxRdtase_N"/>
</dbReference>
<dbReference type="PANTHER" id="PTHR43818">
    <property type="entry name" value="BCDNA.GH03377"/>
    <property type="match status" value="1"/>
</dbReference>
<dbReference type="RefSeq" id="WP_089399800.1">
    <property type="nucleotide sequence ID" value="NZ_FZOT01000008.1"/>
</dbReference>
<evidence type="ECO:0000313" key="5">
    <source>
        <dbReference type="Proteomes" id="UP000198284"/>
    </source>
</evidence>
<dbReference type="AlphaFoldDB" id="A0A239HYV3"/>
<dbReference type="GO" id="GO:0016491">
    <property type="term" value="F:oxidoreductase activity"/>
    <property type="evidence" value="ECO:0007669"/>
    <property type="project" value="UniProtKB-KW"/>
</dbReference>
<proteinExistence type="predicted"/>
<dbReference type="EMBL" id="FZOT01000008">
    <property type="protein sequence ID" value="SNS86505.1"/>
    <property type="molecule type" value="Genomic_DNA"/>
</dbReference>
<reference evidence="4 5" key="1">
    <citation type="submission" date="2017-06" db="EMBL/GenBank/DDBJ databases">
        <authorList>
            <person name="Kim H.J."/>
            <person name="Triplett B.A."/>
        </authorList>
    </citation>
    <scope>NUCLEOTIDE SEQUENCE [LARGE SCALE GENOMIC DNA]</scope>
    <source>
        <strain evidence="4 5">U15</strain>
    </source>
</reference>
<dbReference type="GO" id="GO:0000166">
    <property type="term" value="F:nucleotide binding"/>
    <property type="evidence" value="ECO:0007669"/>
    <property type="project" value="InterPro"/>
</dbReference>
<name>A0A239HYV3_9BURK</name>
<evidence type="ECO:0000256" key="1">
    <source>
        <dbReference type="ARBA" id="ARBA00023002"/>
    </source>
</evidence>
<dbReference type="InterPro" id="IPR050463">
    <property type="entry name" value="Gfo/Idh/MocA_oxidrdct_glycsds"/>
</dbReference>
<feature type="domain" description="Gfo/Idh/MocA-like oxidoreductase N-terminal" evidence="2">
    <location>
        <begin position="8"/>
        <end position="126"/>
    </location>
</feature>
<keyword evidence="1" id="KW-0560">Oxidoreductase</keyword>
<evidence type="ECO:0000259" key="2">
    <source>
        <dbReference type="Pfam" id="PF01408"/>
    </source>
</evidence>
<protein>
    <submittedName>
        <fullName evidence="4">Phthalate 4,5-cis-dihydrodiol dehydrogenase</fullName>
    </submittedName>
</protein>
<evidence type="ECO:0000313" key="4">
    <source>
        <dbReference type="EMBL" id="SNS86505.1"/>
    </source>
</evidence>
<accession>A0A239HYV3</accession>
<dbReference type="SUPFAM" id="SSF55347">
    <property type="entry name" value="Glyceraldehyde-3-phosphate dehydrogenase-like, C-terminal domain"/>
    <property type="match status" value="1"/>
</dbReference>
<dbReference type="Gene3D" id="3.30.360.10">
    <property type="entry name" value="Dihydrodipicolinate Reductase, domain 2"/>
    <property type="match status" value="1"/>
</dbReference>
<dbReference type="InterPro" id="IPR036291">
    <property type="entry name" value="NAD(P)-bd_dom_sf"/>
</dbReference>
<dbReference type="Proteomes" id="UP000198284">
    <property type="component" value="Unassembled WGS sequence"/>
</dbReference>
<feature type="domain" description="GFO/IDH/MocA-like oxidoreductase" evidence="3">
    <location>
        <begin position="134"/>
        <end position="234"/>
    </location>
</feature>
<evidence type="ECO:0000259" key="3">
    <source>
        <dbReference type="Pfam" id="PF22725"/>
    </source>
</evidence>
<dbReference type="SUPFAM" id="SSF51735">
    <property type="entry name" value="NAD(P)-binding Rossmann-fold domains"/>
    <property type="match status" value="1"/>
</dbReference>